<proteinExistence type="predicted"/>
<feature type="region of interest" description="Disordered" evidence="1">
    <location>
        <begin position="357"/>
        <end position="376"/>
    </location>
</feature>
<dbReference type="Gene3D" id="2.30.30.40">
    <property type="entry name" value="SH3 Domains"/>
    <property type="match status" value="1"/>
</dbReference>
<accession>A0A5F1YA33</accession>
<gene>
    <name evidence="2" type="ORF">EHQ17_13370</name>
</gene>
<dbReference type="OrthoDB" id="9802919at2"/>
<dbReference type="Proteomes" id="UP000298277">
    <property type="component" value="Unassembled WGS sequence"/>
</dbReference>
<dbReference type="AlphaFoldDB" id="A0A5F1YA33"/>
<organism evidence="2 3">
    <name type="scientific">Leptospira gomenensis</name>
    <dbReference type="NCBI Taxonomy" id="2484974"/>
    <lineage>
        <taxon>Bacteria</taxon>
        <taxon>Pseudomonadati</taxon>
        <taxon>Spirochaetota</taxon>
        <taxon>Spirochaetia</taxon>
        <taxon>Leptospirales</taxon>
        <taxon>Leptospiraceae</taxon>
        <taxon>Leptospira</taxon>
    </lineage>
</organism>
<feature type="compositionally biased region" description="Basic and acidic residues" evidence="1">
    <location>
        <begin position="16"/>
        <end position="31"/>
    </location>
</feature>
<name>A0A5F1YA33_9LEPT</name>
<evidence type="ECO:0000313" key="3">
    <source>
        <dbReference type="Proteomes" id="UP000298277"/>
    </source>
</evidence>
<keyword evidence="3" id="KW-1185">Reference proteome</keyword>
<evidence type="ECO:0000313" key="2">
    <source>
        <dbReference type="EMBL" id="TGK31765.1"/>
    </source>
</evidence>
<reference evidence="2" key="1">
    <citation type="journal article" date="2019" name="PLoS Negl. Trop. Dis.">
        <title>Revisiting the worldwide diversity of Leptospira species in the environment.</title>
        <authorList>
            <person name="Vincent A.T."/>
            <person name="Schiettekatte O."/>
            <person name="Bourhy P."/>
            <person name="Veyrier F.J."/>
            <person name="Picardeau M."/>
        </authorList>
    </citation>
    <scope>NUCLEOTIDE SEQUENCE [LARGE SCALE GENOMIC DNA]</scope>
    <source>
        <strain evidence="2">201800299</strain>
    </source>
</reference>
<dbReference type="EMBL" id="RQFA01000061">
    <property type="protein sequence ID" value="TGK31765.1"/>
    <property type="molecule type" value="Genomic_DNA"/>
</dbReference>
<evidence type="ECO:0000256" key="1">
    <source>
        <dbReference type="SAM" id="MobiDB-lite"/>
    </source>
</evidence>
<protein>
    <submittedName>
        <fullName evidence="2">SH3 domain-containing protein</fullName>
    </submittedName>
</protein>
<sequence>MADDQKPPNVQVTTHVKTETHRTNERDEKNGKSSMRIRKTITPILIFVFLNSPRADQTKLNVETDPKTSFAKDETPAHKFYKVITKTGLHLRETPSVKAKSLGIVEYRRSGEILEKTKTLETISGKNGYWIRATRNDTTGWMFSGYLLLSQTAEFPILTYDSKDIGLEITGVEEITPEDQSRLKNYRDARTLRIGSYQIQEKSNIQNPSQKLVLFSKNGKFHKNGFAEAEWIQKHKIPVANLLVTGQTDCFECCGMYEEYYNLYFVKDTIQRIAFPLKDREAFCGEEMESLTAEVRNRIDVKNGIIYHYYRIPNCEYKDDKNNVIDLVEGAESLHEIRYGNDGALVEIRKITLERRNGPKEKRSSATNGPCGSTEWKKEAVTADQKNCERVWNGEGGWKKLESYLR</sequence>
<comment type="caution">
    <text evidence="2">The sequence shown here is derived from an EMBL/GenBank/DDBJ whole genome shotgun (WGS) entry which is preliminary data.</text>
</comment>
<feature type="region of interest" description="Disordered" evidence="1">
    <location>
        <begin position="1"/>
        <end position="35"/>
    </location>
</feature>